<dbReference type="AlphaFoldDB" id="X1T7S6"/>
<name>X1T7S6_9ZZZZ</name>
<proteinExistence type="predicted"/>
<evidence type="ECO:0000313" key="1">
    <source>
        <dbReference type="EMBL" id="GAI87441.1"/>
    </source>
</evidence>
<organism evidence="1">
    <name type="scientific">marine sediment metagenome</name>
    <dbReference type="NCBI Taxonomy" id="412755"/>
    <lineage>
        <taxon>unclassified sequences</taxon>
        <taxon>metagenomes</taxon>
        <taxon>ecological metagenomes</taxon>
    </lineage>
</organism>
<protein>
    <submittedName>
        <fullName evidence="1">Uncharacterized protein</fullName>
    </submittedName>
</protein>
<gene>
    <name evidence="1" type="ORF">S12H4_17928</name>
</gene>
<reference evidence="1" key="1">
    <citation type="journal article" date="2014" name="Front. Microbiol.">
        <title>High frequency of phylogenetically diverse reductive dehalogenase-homologous genes in deep subseafloor sedimentary metagenomes.</title>
        <authorList>
            <person name="Kawai M."/>
            <person name="Futagami T."/>
            <person name="Toyoda A."/>
            <person name="Takaki Y."/>
            <person name="Nishi S."/>
            <person name="Hori S."/>
            <person name="Arai W."/>
            <person name="Tsubouchi T."/>
            <person name="Morono Y."/>
            <person name="Uchiyama I."/>
            <person name="Ito T."/>
            <person name="Fujiyama A."/>
            <person name="Inagaki F."/>
            <person name="Takami H."/>
        </authorList>
    </citation>
    <scope>NUCLEOTIDE SEQUENCE</scope>
    <source>
        <strain evidence="1">Expedition CK06-06</strain>
    </source>
</reference>
<dbReference type="EMBL" id="BARW01008810">
    <property type="protein sequence ID" value="GAI87441.1"/>
    <property type="molecule type" value="Genomic_DNA"/>
</dbReference>
<sequence length="149" mass="16327">MLGFITLGAFLFWTAVMAAVVFLGGSLLAPKQPEMDEEVGGGQSTLWNPHTTQQEGIARPRAYGKNLHHGNILSKWTDVVDNQEVLYLLIDNGDGPTKGVVSPIADNVFLNEQPAANFTSVELQERLGTMNQTCMTGFEKLKLSYKINT</sequence>
<accession>X1T7S6</accession>
<comment type="caution">
    <text evidence="1">The sequence shown here is derived from an EMBL/GenBank/DDBJ whole genome shotgun (WGS) entry which is preliminary data.</text>
</comment>
<feature type="non-terminal residue" evidence="1">
    <location>
        <position position="149"/>
    </location>
</feature>